<sequence>MQVLAPILLAWVLSGARGVIRTPLEAFRPSGEIHIRRPDKLPLLPHRRTTLPPKSGLKILYQTGFYVSDVEELAWLMSDGEFLEMILKLILQGLSSNPYTFEIVELCITKVYQRRTCKAFAIAD</sequence>
<feature type="signal peptide" evidence="1">
    <location>
        <begin position="1"/>
        <end position="18"/>
    </location>
</feature>
<organism evidence="2 3">
    <name type="scientific">Operophtera brumata</name>
    <name type="common">Winter moth</name>
    <name type="synonym">Phalaena brumata</name>
    <dbReference type="NCBI Taxonomy" id="104452"/>
    <lineage>
        <taxon>Eukaryota</taxon>
        <taxon>Metazoa</taxon>
        <taxon>Ecdysozoa</taxon>
        <taxon>Arthropoda</taxon>
        <taxon>Hexapoda</taxon>
        <taxon>Insecta</taxon>
        <taxon>Pterygota</taxon>
        <taxon>Neoptera</taxon>
        <taxon>Endopterygota</taxon>
        <taxon>Lepidoptera</taxon>
        <taxon>Glossata</taxon>
        <taxon>Ditrysia</taxon>
        <taxon>Geometroidea</taxon>
        <taxon>Geometridae</taxon>
        <taxon>Larentiinae</taxon>
        <taxon>Operophtera</taxon>
    </lineage>
</organism>
<accession>A0A0L7L8A2</accession>
<feature type="chain" id="PRO_5005573090" evidence="1">
    <location>
        <begin position="19"/>
        <end position="124"/>
    </location>
</feature>
<comment type="caution">
    <text evidence="2">The sequence shown here is derived from an EMBL/GenBank/DDBJ whole genome shotgun (WGS) entry which is preliminary data.</text>
</comment>
<dbReference type="Proteomes" id="UP000037510">
    <property type="component" value="Unassembled WGS sequence"/>
</dbReference>
<keyword evidence="3" id="KW-1185">Reference proteome</keyword>
<evidence type="ECO:0000313" key="3">
    <source>
        <dbReference type="Proteomes" id="UP000037510"/>
    </source>
</evidence>
<evidence type="ECO:0000256" key="1">
    <source>
        <dbReference type="SAM" id="SignalP"/>
    </source>
</evidence>
<proteinExistence type="predicted"/>
<keyword evidence="1" id="KW-0732">Signal</keyword>
<protein>
    <submittedName>
        <fullName evidence="2">Putative argos</fullName>
    </submittedName>
</protein>
<reference evidence="2 3" key="1">
    <citation type="journal article" date="2015" name="Genome Biol. Evol.">
        <title>The genome of winter moth (Operophtera brumata) provides a genomic perspective on sexual dimorphism and phenology.</title>
        <authorList>
            <person name="Derks M.F."/>
            <person name="Smit S."/>
            <person name="Salis L."/>
            <person name="Schijlen E."/>
            <person name="Bossers A."/>
            <person name="Mateman C."/>
            <person name="Pijl A.S."/>
            <person name="de Ridder D."/>
            <person name="Groenen M.A."/>
            <person name="Visser M.E."/>
            <person name="Megens H.J."/>
        </authorList>
    </citation>
    <scope>NUCLEOTIDE SEQUENCE [LARGE SCALE GENOMIC DNA]</scope>
    <source>
        <strain evidence="2">WM2013NL</strain>
        <tissue evidence="2">Head and thorax</tissue>
    </source>
</reference>
<dbReference type="AlphaFoldDB" id="A0A0L7L8A2"/>
<dbReference type="EMBL" id="JTDY01002286">
    <property type="protein sequence ID" value="KOB71738.1"/>
    <property type="molecule type" value="Genomic_DNA"/>
</dbReference>
<gene>
    <name evidence="2" type="ORF">OBRU01_13272</name>
</gene>
<name>A0A0L7L8A2_OPEBR</name>
<evidence type="ECO:0000313" key="2">
    <source>
        <dbReference type="EMBL" id="KOB71738.1"/>
    </source>
</evidence>